<name>D3SPE3_THEAH</name>
<dbReference type="InterPro" id="IPR050553">
    <property type="entry name" value="Thioredoxin_ResA/DsbE_sf"/>
</dbReference>
<evidence type="ECO:0000256" key="2">
    <source>
        <dbReference type="SAM" id="Phobius"/>
    </source>
</evidence>
<protein>
    <submittedName>
        <fullName evidence="4">Redoxin domain protein</fullName>
    </submittedName>
</protein>
<dbReference type="SUPFAM" id="SSF52833">
    <property type="entry name" value="Thioredoxin-like"/>
    <property type="match status" value="1"/>
</dbReference>
<dbReference type="AlphaFoldDB" id="D3SPE3"/>
<evidence type="ECO:0000313" key="4">
    <source>
        <dbReference type="EMBL" id="ADC89030.1"/>
    </source>
</evidence>
<evidence type="ECO:0000256" key="1">
    <source>
        <dbReference type="ARBA" id="ARBA00023284"/>
    </source>
</evidence>
<dbReference type="CDD" id="cd02966">
    <property type="entry name" value="TlpA_like_family"/>
    <property type="match status" value="1"/>
</dbReference>
<dbReference type="InterPro" id="IPR013766">
    <property type="entry name" value="Thioredoxin_domain"/>
</dbReference>
<dbReference type="EMBL" id="CP001931">
    <property type="protein sequence ID" value="ADC89030.1"/>
    <property type="molecule type" value="Genomic_DNA"/>
</dbReference>
<dbReference type="Gene3D" id="3.40.30.10">
    <property type="entry name" value="Glutaredoxin"/>
    <property type="match status" value="1"/>
</dbReference>
<dbReference type="PANTHER" id="PTHR42852">
    <property type="entry name" value="THIOL:DISULFIDE INTERCHANGE PROTEIN DSBE"/>
    <property type="match status" value="1"/>
</dbReference>
<dbReference type="STRING" id="638303.Thal_0395"/>
<gene>
    <name evidence="4" type="ordered locus">Thal_0395</name>
</gene>
<accession>D3SPE3</accession>
<organism evidence="4 5">
    <name type="scientific">Thermocrinis albus (strain DSM 14484 / JCM 11386 / HI 11/12)</name>
    <dbReference type="NCBI Taxonomy" id="638303"/>
    <lineage>
        <taxon>Bacteria</taxon>
        <taxon>Pseudomonadati</taxon>
        <taxon>Aquificota</taxon>
        <taxon>Aquificia</taxon>
        <taxon>Aquificales</taxon>
        <taxon>Aquificaceae</taxon>
        <taxon>Thermocrinis</taxon>
    </lineage>
</organism>
<evidence type="ECO:0000259" key="3">
    <source>
        <dbReference type="PROSITE" id="PS51352"/>
    </source>
</evidence>
<dbReference type="KEGG" id="tal:Thal_0395"/>
<keyword evidence="5" id="KW-1185">Reference proteome</keyword>
<dbReference type="InterPro" id="IPR000866">
    <property type="entry name" value="AhpC/TSA"/>
</dbReference>
<evidence type="ECO:0000313" key="5">
    <source>
        <dbReference type="Proteomes" id="UP000002043"/>
    </source>
</evidence>
<proteinExistence type="predicted"/>
<keyword evidence="2" id="KW-0812">Transmembrane</keyword>
<dbReference type="eggNOG" id="COG0526">
    <property type="taxonomic scope" value="Bacteria"/>
</dbReference>
<feature type="domain" description="Thioredoxin" evidence="3">
    <location>
        <begin position="36"/>
        <end position="174"/>
    </location>
</feature>
<dbReference type="PANTHER" id="PTHR42852:SF17">
    <property type="entry name" value="THIOREDOXIN-LIKE PROTEIN HI_1115"/>
    <property type="match status" value="1"/>
</dbReference>
<dbReference type="PROSITE" id="PS51352">
    <property type="entry name" value="THIOREDOXIN_2"/>
    <property type="match status" value="1"/>
</dbReference>
<dbReference type="InterPro" id="IPR036249">
    <property type="entry name" value="Thioredoxin-like_sf"/>
</dbReference>
<dbReference type="HOGENOM" id="CLU_042529_11_2_0"/>
<feature type="transmembrane region" description="Helical" evidence="2">
    <location>
        <begin position="6"/>
        <end position="23"/>
    </location>
</feature>
<keyword evidence="1" id="KW-0676">Redox-active center</keyword>
<dbReference type="PROSITE" id="PS00194">
    <property type="entry name" value="THIOREDOXIN_1"/>
    <property type="match status" value="1"/>
</dbReference>
<dbReference type="GO" id="GO:0016209">
    <property type="term" value="F:antioxidant activity"/>
    <property type="evidence" value="ECO:0007669"/>
    <property type="project" value="InterPro"/>
</dbReference>
<reference evidence="5" key="1">
    <citation type="journal article" date="2010" name="Stand. Genomic Sci.">
        <title>Complete genome sequence of Thermocrinis albus type strain (HI 11/12T).</title>
        <authorList>
            <person name="Wirth R."/>
            <person name="Sikorski J."/>
            <person name="Brambilla E."/>
            <person name="Misra M."/>
            <person name="Lapidus A."/>
            <person name="Copeland A."/>
            <person name="Nolan M."/>
            <person name="Lucas S."/>
            <person name="Chen F."/>
            <person name="Tice H."/>
            <person name="Cheng J.F."/>
            <person name="Han C."/>
            <person name="Detter J.C."/>
            <person name="Tapia R."/>
            <person name="Bruce D."/>
            <person name="Goodwin L."/>
            <person name="Pitluck S."/>
            <person name="Pati A."/>
            <person name="Anderson I."/>
            <person name="Ivanova N."/>
            <person name="Mavromatis K."/>
            <person name="Mikhailova N."/>
            <person name="Chen A."/>
            <person name="Palaniappan K."/>
            <person name="Bilek Y."/>
            <person name="Hader T."/>
            <person name="Land M."/>
            <person name="Hauser L."/>
            <person name="Chang Y.J."/>
            <person name="Jeffries C.D."/>
            <person name="Tindall B.J."/>
            <person name="Rohde M."/>
            <person name="Goker M."/>
            <person name="Bristow J."/>
            <person name="Eisen J.A."/>
            <person name="Markowitz V."/>
            <person name="Hugenholtz P."/>
            <person name="Kyrpides N.C."/>
            <person name="Klenk H.P."/>
        </authorList>
    </citation>
    <scope>NUCLEOTIDE SEQUENCE [LARGE SCALE GENOMIC DNA]</scope>
    <source>
        <strain evidence="5">DSM 14484 / JCM 11386 / HI 11/12</strain>
    </source>
</reference>
<sequence>MRRELVPIALAAILLGMILFFAFQHEKEDKQGVSVQTGNIQLPDMVFRTLDGREVRLSQYRGKVVLLNFWASWCPPCREEMPIFEQVYNRYKDKGFEILAVNMDDSEESMKRFLEKNKLSFTILRPTGDLEKELRLMGLPTSYLIDRNGKVVKMHLGVYRDLEKDLISQLHMVR</sequence>
<dbReference type="InterPro" id="IPR017937">
    <property type="entry name" value="Thioredoxin_CS"/>
</dbReference>
<dbReference type="GO" id="GO:0016491">
    <property type="term" value="F:oxidoreductase activity"/>
    <property type="evidence" value="ECO:0007669"/>
    <property type="project" value="InterPro"/>
</dbReference>
<dbReference type="Pfam" id="PF00578">
    <property type="entry name" value="AhpC-TSA"/>
    <property type="match status" value="1"/>
</dbReference>
<dbReference type="Proteomes" id="UP000002043">
    <property type="component" value="Chromosome"/>
</dbReference>
<keyword evidence="2" id="KW-1133">Transmembrane helix</keyword>
<keyword evidence="2" id="KW-0472">Membrane</keyword>